<dbReference type="Proteomes" id="UP000320533">
    <property type="component" value="Chromosome"/>
</dbReference>
<accession>A0A174UDH7</accession>
<dbReference type="Proteomes" id="UP000095788">
    <property type="component" value="Unassembled WGS sequence"/>
</dbReference>
<evidence type="ECO:0000313" key="2">
    <source>
        <dbReference type="EMBL" id="CUQ17785.1"/>
    </source>
</evidence>
<evidence type="ECO:0000313" key="7">
    <source>
        <dbReference type="Proteomes" id="UP000095788"/>
    </source>
</evidence>
<dbReference type="EMBL" id="AP019724">
    <property type="protein sequence ID" value="BBK87238.1"/>
    <property type="molecule type" value="Genomic_DNA"/>
</dbReference>
<evidence type="ECO:0000313" key="6">
    <source>
        <dbReference type="EMBL" id="RHE24834.1"/>
    </source>
</evidence>
<reference evidence="3 10" key="3">
    <citation type="journal article" date="2019" name="Nat. Med.">
        <title>A library of human gut bacterial isolates paired with longitudinal multiomics data enables mechanistic microbiome research.</title>
        <authorList>
            <person name="Poyet M."/>
            <person name="Groussin M."/>
            <person name="Gibbons S.M."/>
            <person name="Avila-Pacheco J."/>
            <person name="Jiang X."/>
            <person name="Kearney S.M."/>
            <person name="Perrotta A.R."/>
            <person name="Berdy B."/>
            <person name="Zhao S."/>
            <person name="Lieberman T.D."/>
            <person name="Swanson P.K."/>
            <person name="Smith M."/>
            <person name="Roesemann S."/>
            <person name="Alexander J.E."/>
            <person name="Rich S.A."/>
            <person name="Livny J."/>
            <person name="Vlamakis H."/>
            <person name="Clish C."/>
            <person name="Bullock K."/>
            <person name="Deik A."/>
            <person name="Scott J."/>
            <person name="Pierce K.A."/>
            <person name="Xavier R.J."/>
            <person name="Alm E.J."/>
        </authorList>
    </citation>
    <scope>NUCLEOTIDE SEQUENCE [LARGE SCALE GENOMIC DNA]</scope>
    <source>
        <strain evidence="3 10">BIOML-A27</strain>
    </source>
</reference>
<dbReference type="InterPro" id="IPR011044">
    <property type="entry name" value="Quino_amine_DH_bsu"/>
</dbReference>
<reference evidence="1 9" key="4">
    <citation type="submission" date="2019-06" db="EMBL/GenBank/DDBJ databases">
        <title>Complete genome sequence of Bacteroides uniformis NBRC 113350.</title>
        <authorList>
            <person name="Miura T."/>
            <person name="Furukawa M."/>
            <person name="Shimamura M."/>
            <person name="Ohyama Y."/>
            <person name="Yamazoe A."/>
            <person name="Kawasaki H."/>
        </authorList>
    </citation>
    <scope>NUCLEOTIDE SEQUENCE [LARGE SCALE GENOMIC DNA]</scope>
    <source>
        <strain evidence="1 9">NBRC 113350</strain>
    </source>
</reference>
<reference evidence="6 8" key="2">
    <citation type="submission" date="2018-08" db="EMBL/GenBank/DDBJ databases">
        <title>A genome reference for cultivated species of the human gut microbiota.</title>
        <authorList>
            <person name="Zou Y."/>
            <person name="Xue W."/>
            <person name="Luo G."/>
        </authorList>
    </citation>
    <scope>NUCLEOTIDE SEQUENCE [LARGE SCALE GENOMIC DNA]</scope>
    <source>
        <strain evidence="6 8">AM29-12AC</strain>
    </source>
</reference>
<evidence type="ECO:0000313" key="10">
    <source>
        <dbReference type="Proteomes" id="UP000433928"/>
    </source>
</evidence>
<evidence type="ECO:0000313" key="8">
    <source>
        <dbReference type="Proteomes" id="UP000283601"/>
    </source>
</evidence>
<dbReference type="RefSeq" id="WP_005823873.1">
    <property type="nucleotide sequence ID" value="NZ_AP019724.1"/>
</dbReference>
<dbReference type="AlphaFoldDB" id="A0A174UDH7"/>
<reference evidence="2 7" key="1">
    <citation type="submission" date="2015-09" db="EMBL/GenBank/DDBJ databases">
        <authorList>
            <consortium name="Pathogen Informatics"/>
        </authorList>
    </citation>
    <scope>NUCLEOTIDE SEQUENCE [LARGE SCALE GENOMIC DNA]</scope>
    <source>
        <strain evidence="2 7">2789STDY5834942</strain>
    </source>
</reference>
<organism evidence="2 7">
    <name type="scientific">Bacteroides uniformis</name>
    <dbReference type="NCBI Taxonomy" id="820"/>
    <lineage>
        <taxon>Bacteria</taxon>
        <taxon>Pseudomonadati</taxon>
        <taxon>Bacteroidota</taxon>
        <taxon>Bacteroidia</taxon>
        <taxon>Bacteroidales</taxon>
        <taxon>Bacteroidaceae</taxon>
        <taxon>Bacteroides</taxon>
    </lineage>
</organism>
<proteinExistence type="predicted"/>
<name>A0A174UDH7_BACUN</name>
<dbReference type="Proteomes" id="UP001222603">
    <property type="component" value="Unassembled WGS sequence"/>
</dbReference>
<dbReference type="EMBL" id="WCUG01000002">
    <property type="protein sequence ID" value="KAB4173058.1"/>
    <property type="molecule type" value="Genomic_DNA"/>
</dbReference>
<evidence type="ECO:0000313" key="1">
    <source>
        <dbReference type="EMBL" id="BBK87238.1"/>
    </source>
</evidence>
<evidence type="ECO:0000313" key="3">
    <source>
        <dbReference type="EMBL" id="KAB4173058.1"/>
    </source>
</evidence>
<dbReference type="Proteomes" id="UP001181247">
    <property type="component" value="Unassembled WGS sequence"/>
</dbReference>
<evidence type="ECO:0000313" key="9">
    <source>
        <dbReference type="Proteomes" id="UP000320533"/>
    </source>
</evidence>
<dbReference type="Pfam" id="PF15869">
    <property type="entry name" value="TolB_like"/>
    <property type="match status" value="1"/>
</dbReference>
<evidence type="ECO:0000313" key="5">
    <source>
        <dbReference type="EMBL" id="MDU0246969.1"/>
    </source>
</evidence>
<keyword evidence="2" id="KW-0449">Lipoprotein</keyword>
<dbReference type="EMBL" id="JAWDEU010000002">
    <property type="protein sequence ID" value="MDU0246969.1"/>
    <property type="molecule type" value="Genomic_DNA"/>
</dbReference>
<gene>
    <name evidence="1" type="ORF">Bun01g_16080</name>
    <name evidence="6" type="ORF">DW758_05090</name>
    <name evidence="2" type="ORF">ERS852554_03268</name>
    <name evidence="3" type="ORF">GAQ59_02720</name>
    <name evidence="4" type="ORF">POZ10_13750</name>
    <name evidence="5" type="ORF">RVH16_19980</name>
</gene>
<reference evidence="4" key="5">
    <citation type="submission" date="2022-10" db="EMBL/GenBank/DDBJ databases">
        <title>Human gut microbiome strain richness.</title>
        <authorList>
            <person name="Chen-Liaw A."/>
        </authorList>
    </citation>
    <scope>NUCLEOTIDE SEQUENCE</scope>
    <source>
        <strain evidence="4">1001713st1_F9_1001713B170221_170320</strain>
    </source>
</reference>
<dbReference type="EMBL" id="CZBF01000006">
    <property type="protein sequence ID" value="CUQ17785.1"/>
    <property type="molecule type" value="Genomic_DNA"/>
</dbReference>
<dbReference type="EMBL" id="QSJZ01000002">
    <property type="protein sequence ID" value="RHE24834.1"/>
    <property type="molecule type" value="Genomic_DNA"/>
</dbReference>
<reference evidence="5" key="6">
    <citation type="submission" date="2023-10" db="EMBL/GenBank/DDBJ databases">
        <title>Genome of Potential pathogenic bacteria in Crohn's disease.</title>
        <authorList>
            <person name="Rodriguez-Palacios A."/>
        </authorList>
    </citation>
    <scope>NUCLEOTIDE SEQUENCE</scope>
    <source>
        <strain evidence="5">CavFT-hAR50</strain>
    </source>
</reference>
<evidence type="ECO:0000313" key="4">
    <source>
        <dbReference type="EMBL" id="MDC1901675.1"/>
    </source>
</evidence>
<dbReference type="GeneID" id="99750994"/>
<dbReference type="KEGG" id="bun:Bun01g_16080"/>
<dbReference type="Proteomes" id="UP000433928">
    <property type="component" value="Unassembled WGS sequence"/>
</dbReference>
<dbReference type="Proteomes" id="UP000283601">
    <property type="component" value="Unassembled WGS sequence"/>
</dbReference>
<dbReference type="SUPFAM" id="SSF50969">
    <property type="entry name" value="YVTN repeat-like/Quinoprotein amine dehydrogenase"/>
    <property type="match status" value="1"/>
</dbReference>
<sequence length="355" mass="40330">MNKMNRFLWGVLYIVFLSACNNKPPQTIGELFPETFSLNQRKECLISEDSLGRVEGIACDEENLVVFDTRSNQCFTLFDQQSGRQIGRFGNIGQGPLEIMFGSSGYLEKKCLVTYNDQSRIVMKYSLDSLRSGVVDGAPTRLTKHKISNALISRLITINDSIFVVGGMYEARYQHLIFDANNRVLDYGIDVYNAADSSFNAITRYLSNQGCMAKHPYKNEFAYSVNFSSNLDFFEIVDNKIKLKKTMRLGNPICESVVEDGGQLFSTRLTKESIHGFIEVCPTPKYLYALYSAGKIYEVQRKSKTVFVFDWDGNPIKELLLDMDVFHIAVNEKDKKMFAVVKNEEGGFNIICYVL</sequence>
<protein>
    <submittedName>
        <fullName evidence="4">BF3164 family lipoprotein</fullName>
    </submittedName>
    <submittedName>
        <fullName evidence="2">Putative lipoprotein</fullName>
    </submittedName>
</protein>
<dbReference type="PROSITE" id="PS51257">
    <property type="entry name" value="PROKAR_LIPOPROTEIN"/>
    <property type="match status" value="1"/>
</dbReference>
<dbReference type="EMBL" id="JAQNSI010000402">
    <property type="protein sequence ID" value="MDC1901675.1"/>
    <property type="molecule type" value="Genomic_DNA"/>
</dbReference>